<evidence type="ECO:0000313" key="2">
    <source>
        <dbReference type="EMBL" id="KAH7143554.1"/>
    </source>
</evidence>
<dbReference type="Proteomes" id="UP000738349">
    <property type="component" value="Unassembled WGS sequence"/>
</dbReference>
<dbReference type="Gene3D" id="3.30.1330.40">
    <property type="entry name" value="RutC-like"/>
    <property type="match status" value="1"/>
</dbReference>
<comment type="caution">
    <text evidence="2">The sequence shown here is derived from an EMBL/GenBank/DDBJ whole genome shotgun (WGS) entry which is preliminary data.</text>
</comment>
<dbReference type="PANTHER" id="PTHR11803:SF58">
    <property type="entry name" value="PROTEIN HMF1-RELATED"/>
    <property type="match status" value="1"/>
</dbReference>
<protein>
    <submittedName>
        <fullName evidence="2">Endoribonuclease L-PSP/chorismate mutase-like protein</fullName>
    </submittedName>
</protein>
<sequence>MLPKQPINRANFSSPLYSEAIIHNGLVYCSGKIGKDPNTGKLVGDDVTEQTKAALNLLASVLQAAGSDLTKILKCSIFLTNMSDFDAMNTAYTSIVPDPKPARICVSVADLGLGAKVEIDCIAMVQDASLFKASL</sequence>
<name>A0A9P9ETE8_9HYPO</name>
<evidence type="ECO:0000256" key="1">
    <source>
        <dbReference type="ARBA" id="ARBA00010552"/>
    </source>
</evidence>
<dbReference type="NCBIfam" id="TIGR00004">
    <property type="entry name" value="Rid family detoxifying hydrolase"/>
    <property type="match status" value="1"/>
</dbReference>
<comment type="similarity">
    <text evidence="1">Belongs to the RutC family.</text>
</comment>
<proteinExistence type="inferred from homology"/>
<reference evidence="2" key="1">
    <citation type="journal article" date="2021" name="Nat. Commun.">
        <title>Genetic determinants of endophytism in the Arabidopsis root mycobiome.</title>
        <authorList>
            <person name="Mesny F."/>
            <person name="Miyauchi S."/>
            <person name="Thiergart T."/>
            <person name="Pickel B."/>
            <person name="Atanasova L."/>
            <person name="Karlsson M."/>
            <person name="Huettel B."/>
            <person name="Barry K.W."/>
            <person name="Haridas S."/>
            <person name="Chen C."/>
            <person name="Bauer D."/>
            <person name="Andreopoulos W."/>
            <person name="Pangilinan J."/>
            <person name="LaButti K."/>
            <person name="Riley R."/>
            <person name="Lipzen A."/>
            <person name="Clum A."/>
            <person name="Drula E."/>
            <person name="Henrissat B."/>
            <person name="Kohler A."/>
            <person name="Grigoriev I.V."/>
            <person name="Martin F.M."/>
            <person name="Hacquard S."/>
        </authorList>
    </citation>
    <scope>NUCLEOTIDE SEQUENCE</scope>
    <source>
        <strain evidence="2">MPI-CAGE-AT-0147</strain>
    </source>
</reference>
<evidence type="ECO:0000313" key="3">
    <source>
        <dbReference type="Proteomes" id="UP000738349"/>
    </source>
</evidence>
<dbReference type="GO" id="GO:0005739">
    <property type="term" value="C:mitochondrion"/>
    <property type="evidence" value="ECO:0007669"/>
    <property type="project" value="TreeGrafter"/>
</dbReference>
<dbReference type="AlphaFoldDB" id="A0A9P9ETE8"/>
<accession>A0A9P9ETE8</accession>
<dbReference type="GO" id="GO:0019239">
    <property type="term" value="F:deaminase activity"/>
    <property type="evidence" value="ECO:0007669"/>
    <property type="project" value="TreeGrafter"/>
</dbReference>
<dbReference type="SUPFAM" id="SSF55298">
    <property type="entry name" value="YjgF-like"/>
    <property type="match status" value="1"/>
</dbReference>
<keyword evidence="3" id="KW-1185">Reference proteome</keyword>
<dbReference type="InterPro" id="IPR035959">
    <property type="entry name" value="RutC-like_sf"/>
</dbReference>
<dbReference type="GO" id="GO:0005829">
    <property type="term" value="C:cytosol"/>
    <property type="evidence" value="ECO:0007669"/>
    <property type="project" value="TreeGrafter"/>
</dbReference>
<dbReference type="PANTHER" id="PTHR11803">
    <property type="entry name" value="2-IMINOBUTANOATE/2-IMINOPROPANOATE DEAMINASE RIDA"/>
    <property type="match status" value="1"/>
</dbReference>
<dbReference type="InterPro" id="IPR006175">
    <property type="entry name" value="YjgF/YER057c/UK114"/>
</dbReference>
<gene>
    <name evidence="2" type="ORF">EDB81DRAFT_884162</name>
</gene>
<dbReference type="CDD" id="cd00448">
    <property type="entry name" value="YjgF_YER057c_UK114_family"/>
    <property type="match status" value="1"/>
</dbReference>
<dbReference type="Pfam" id="PF01042">
    <property type="entry name" value="Ribonuc_L-PSP"/>
    <property type="match status" value="1"/>
</dbReference>
<dbReference type="FunFam" id="3.30.1330.40:FF:000001">
    <property type="entry name" value="L-PSP family endoribonuclease"/>
    <property type="match status" value="1"/>
</dbReference>
<dbReference type="EMBL" id="JAGMUV010000009">
    <property type="protein sequence ID" value="KAH7143554.1"/>
    <property type="molecule type" value="Genomic_DNA"/>
</dbReference>
<dbReference type="OrthoDB" id="309640at2759"/>
<dbReference type="InterPro" id="IPR006056">
    <property type="entry name" value="RidA"/>
</dbReference>
<organism evidence="2 3">
    <name type="scientific">Dactylonectria macrodidyma</name>
    <dbReference type="NCBI Taxonomy" id="307937"/>
    <lineage>
        <taxon>Eukaryota</taxon>
        <taxon>Fungi</taxon>
        <taxon>Dikarya</taxon>
        <taxon>Ascomycota</taxon>
        <taxon>Pezizomycotina</taxon>
        <taxon>Sordariomycetes</taxon>
        <taxon>Hypocreomycetidae</taxon>
        <taxon>Hypocreales</taxon>
        <taxon>Nectriaceae</taxon>
        <taxon>Dactylonectria</taxon>
    </lineage>
</organism>